<evidence type="ECO:0000313" key="3">
    <source>
        <dbReference type="Proteomes" id="UP001221898"/>
    </source>
</evidence>
<sequence length="156" mass="17795">MAGMKEQQFTEEKPLLPEQRAGQDPDMDYITNNIVLEKAQMPSMESILLLRQLHWAGHVSCMENTRMPKAVLYSELCQGKHNRSGPIKCFKVQLKQQFTGPGIDTKTWELRAADKNSWRSTAKKASLRFDSIIHGEKGVKKRHSPCPIPYPGLYQP</sequence>
<keyword evidence="3" id="KW-1185">Reference proteome</keyword>
<comment type="caution">
    <text evidence="2">The sequence shown here is derived from an EMBL/GenBank/DDBJ whole genome shotgun (WGS) entry which is preliminary data.</text>
</comment>
<proteinExistence type="predicted"/>
<protein>
    <submittedName>
        <fullName evidence="2">Uncharacterized protein</fullName>
    </submittedName>
</protein>
<feature type="region of interest" description="Disordered" evidence="1">
    <location>
        <begin position="1"/>
        <end position="25"/>
    </location>
</feature>
<reference evidence="2" key="1">
    <citation type="journal article" date="2023" name="Science">
        <title>Genome structures resolve the early diversification of teleost fishes.</title>
        <authorList>
            <person name="Parey E."/>
            <person name="Louis A."/>
            <person name="Montfort J."/>
            <person name="Bouchez O."/>
            <person name="Roques C."/>
            <person name="Iampietro C."/>
            <person name="Lluch J."/>
            <person name="Castinel A."/>
            <person name="Donnadieu C."/>
            <person name="Desvignes T."/>
            <person name="Floi Bucao C."/>
            <person name="Jouanno E."/>
            <person name="Wen M."/>
            <person name="Mejri S."/>
            <person name="Dirks R."/>
            <person name="Jansen H."/>
            <person name="Henkel C."/>
            <person name="Chen W.J."/>
            <person name="Zahm M."/>
            <person name="Cabau C."/>
            <person name="Klopp C."/>
            <person name="Thompson A.W."/>
            <person name="Robinson-Rechavi M."/>
            <person name="Braasch I."/>
            <person name="Lecointre G."/>
            <person name="Bobe J."/>
            <person name="Postlethwait J.H."/>
            <person name="Berthelot C."/>
            <person name="Roest Crollius H."/>
            <person name="Guiguen Y."/>
        </authorList>
    </citation>
    <scope>NUCLEOTIDE SEQUENCE</scope>
    <source>
        <strain evidence="2">NC1722</strain>
    </source>
</reference>
<gene>
    <name evidence="2" type="ORF">AAFF_G00286960</name>
</gene>
<dbReference type="EMBL" id="JAINUG010000004">
    <property type="protein sequence ID" value="KAJ8417469.1"/>
    <property type="molecule type" value="Genomic_DNA"/>
</dbReference>
<dbReference type="AlphaFoldDB" id="A0AAD7TAR7"/>
<dbReference type="Proteomes" id="UP001221898">
    <property type="component" value="Unassembled WGS sequence"/>
</dbReference>
<evidence type="ECO:0000256" key="1">
    <source>
        <dbReference type="SAM" id="MobiDB-lite"/>
    </source>
</evidence>
<organism evidence="2 3">
    <name type="scientific">Aldrovandia affinis</name>
    <dbReference type="NCBI Taxonomy" id="143900"/>
    <lineage>
        <taxon>Eukaryota</taxon>
        <taxon>Metazoa</taxon>
        <taxon>Chordata</taxon>
        <taxon>Craniata</taxon>
        <taxon>Vertebrata</taxon>
        <taxon>Euteleostomi</taxon>
        <taxon>Actinopterygii</taxon>
        <taxon>Neopterygii</taxon>
        <taxon>Teleostei</taxon>
        <taxon>Notacanthiformes</taxon>
        <taxon>Halosauridae</taxon>
        <taxon>Aldrovandia</taxon>
    </lineage>
</organism>
<name>A0AAD7TAR7_9TELE</name>
<evidence type="ECO:0000313" key="2">
    <source>
        <dbReference type="EMBL" id="KAJ8417469.1"/>
    </source>
</evidence>
<accession>A0AAD7TAR7</accession>